<sequence>MTGETTDRDEGVDFTPINPVLTGIEYPITTAELVGQHGARSVERTNAESITVQELFRGTGADTFESPEEVRQSLLNLMPGESVGRQRYSDRGGATPDNGPERGDDTL</sequence>
<gene>
    <name evidence="2" type="ORF">NDI56_14720</name>
</gene>
<proteinExistence type="predicted"/>
<feature type="region of interest" description="Disordered" evidence="1">
    <location>
        <begin position="75"/>
        <end position="107"/>
    </location>
</feature>
<evidence type="ECO:0000313" key="3">
    <source>
        <dbReference type="Proteomes" id="UP001259659"/>
    </source>
</evidence>
<dbReference type="EMBL" id="JAMQON010000004">
    <property type="protein sequence ID" value="MDS0260657.1"/>
    <property type="molecule type" value="Genomic_DNA"/>
</dbReference>
<accession>A0ABU2FEG5</accession>
<keyword evidence="3" id="KW-1185">Reference proteome</keyword>
<organism evidence="2 3">
    <name type="scientific">Haloarcula saliterrae</name>
    <dbReference type="NCBI Taxonomy" id="2950534"/>
    <lineage>
        <taxon>Archaea</taxon>
        <taxon>Methanobacteriati</taxon>
        <taxon>Methanobacteriota</taxon>
        <taxon>Stenosarchaea group</taxon>
        <taxon>Halobacteria</taxon>
        <taxon>Halobacteriales</taxon>
        <taxon>Haloarculaceae</taxon>
        <taxon>Haloarcula</taxon>
    </lineage>
</organism>
<protein>
    <recommendedName>
        <fullName evidence="4">DUF2795 domain-containing protein</fullName>
    </recommendedName>
</protein>
<dbReference type="InterPro" id="IPR043899">
    <property type="entry name" value="DUF5789"/>
</dbReference>
<name>A0ABU2FEG5_9EURY</name>
<evidence type="ECO:0008006" key="4">
    <source>
        <dbReference type="Google" id="ProtNLM"/>
    </source>
</evidence>
<dbReference type="Pfam" id="PF19102">
    <property type="entry name" value="DUF5789"/>
    <property type="match status" value="1"/>
</dbReference>
<dbReference type="RefSeq" id="WP_310920383.1">
    <property type="nucleotide sequence ID" value="NZ_JAMQON010000004.1"/>
</dbReference>
<evidence type="ECO:0000313" key="2">
    <source>
        <dbReference type="EMBL" id="MDS0260657.1"/>
    </source>
</evidence>
<dbReference type="Proteomes" id="UP001259659">
    <property type="component" value="Unassembled WGS sequence"/>
</dbReference>
<reference evidence="2 3" key="1">
    <citation type="submission" date="2022-06" db="EMBL/GenBank/DDBJ databases">
        <title>Haloarcula sp. a new haloarchaeum isolate from saline soil.</title>
        <authorList>
            <person name="Strakova D."/>
            <person name="Galisteo C."/>
            <person name="Sanchez-Porro C."/>
            <person name="Ventosa A."/>
        </authorList>
    </citation>
    <scope>NUCLEOTIDE SEQUENCE [LARGE SCALE GENOMIC DNA]</scope>
    <source>
        <strain evidence="2 3">S1CR25-12</strain>
    </source>
</reference>
<evidence type="ECO:0000256" key="1">
    <source>
        <dbReference type="SAM" id="MobiDB-lite"/>
    </source>
</evidence>
<comment type="caution">
    <text evidence="2">The sequence shown here is derived from an EMBL/GenBank/DDBJ whole genome shotgun (WGS) entry which is preliminary data.</text>
</comment>